<evidence type="ECO:0000313" key="3">
    <source>
        <dbReference type="EMBL" id="TDQ84469.1"/>
    </source>
</evidence>
<feature type="chain" id="PRO_5020672213" evidence="2">
    <location>
        <begin position="26"/>
        <end position="102"/>
    </location>
</feature>
<comment type="caution">
    <text evidence="3">The sequence shown here is derived from an EMBL/GenBank/DDBJ whole genome shotgun (WGS) entry which is preliminary data.</text>
</comment>
<evidence type="ECO:0000313" key="4">
    <source>
        <dbReference type="Proteomes" id="UP000295783"/>
    </source>
</evidence>
<evidence type="ECO:0000256" key="1">
    <source>
        <dbReference type="SAM" id="MobiDB-lite"/>
    </source>
</evidence>
<dbReference type="RefSeq" id="WP_208109736.1">
    <property type="nucleotide sequence ID" value="NZ_SNYW01000006.1"/>
</dbReference>
<name>A0A4R6WVK5_9PROT</name>
<keyword evidence="2" id="KW-0732">Signal</keyword>
<accession>A0A4R6WVK5</accession>
<keyword evidence="4" id="KW-1185">Reference proteome</keyword>
<evidence type="ECO:0000256" key="2">
    <source>
        <dbReference type="SAM" id="SignalP"/>
    </source>
</evidence>
<dbReference type="Proteomes" id="UP000295783">
    <property type="component" value="Unassembled WGS sequence"/>
</dbReference>
<organism evidence="3 4">
    <name type="scientific">Dongia mobilis</name>
    <dbReference type="NCBI Taxonomy" id="578943"/>
    <lineage>
        <taxon>Bacteria</taxon>
        <taxon>Pseudomonadati</taxon>
        <taxon>Pseudomonadota</taxon>
        <taxon>Alphaproteobacteria</taxon>
        <taxon>Rhodospirillales</taxon>
        <taxon>Dongiaceae</taxon>
        <taxon>Dongia</taxon>
    </lineage>
</organism>
<proteinExistence type="predicted"/>
<feature type="region of interest" description="Disordered" evidence="1">
    <location>
        <begin position="75"/>
        <end position="102"/>
    </location>
</feature>
<dbReference type="AlphaFoldDB" id="A0A4R6WVK5"/>
<dbReference type="EMBL" id="SNYW01000006">
    <property type="protein sequence ID" value="TDQ84469.1"/>
    <property type="molecule type" value="Genomic_DNA"/>
</dbReference>
<protein>
    <submittedName>
        <fullName evidence="3">Uncharacterized protein</fullName>
    </submittedName>
</protein>
<reference evidence="3 4" key="1">
    <citation type="submission" date="2019-03" db="EMBL/GenBank/DDBJ databases">
        <title>Genomic Encyclopedia of Type Strains, Phase III (KMG-III): the genomes of soil and plant-associated and newly described type strains.</title>
        <authorList>
            <person name="Whitman W."/>
        </authorList>
    </citation>
    <scope>NUCLEOTIDE SEQUENCE [LARGE SCALE GENOMIC DNA]</scope>
    <source>
        <strain evidence="3 4">CGMCC 1.7660</strain>
    </source>
</reference>
<feature type="signal peptide" evidence="2">
    <location>
        <begin position="1"/>
        <end position="25"/>
    </location>
</feature>
<feature type="compositionally biased region" description="Acidic residues" evidence="1">
    <location>
        <begin position="81"/>
        <end position="91"/>
    </location>
</feature>
<sequence>MAAKWARSVLAAAFILSLHPGIAQAQAEDGTTGNEAERLMGEGLQKILQALDLLLKTVPQYSAPEVLPNGDIIIRRVHPEDEGDEELEEPAEPAPTEDSTET</sequence>
<gene>
    <name evidence="3" type="ORF">A8950_1025</name>
</gene>